<dbReference type="EMBL" id="MU393478">
    <property type="protein sequence ID" value="KAI4865013.1"/>
    <property type="molecule type" value="Genomic_DNA"/>
</dbReference>
<name>A0ACB9Z051_9PEZI</name>
<evidence type="ECO:0000313" key="1">
    <source>
        <dbReference type="EMBL" id="KAI4865013.1"/>
    </source>
</evidence>
<comment type="caution">
    <text evidence="1">The sequence shown here is derived from an EMBL/GenBank/DDBJ whole genome shotgun (WGS) entry which is preliminary data.</text>
</comment>
<keyword evidence="2" id="KW-1185">Reference proteome</keyword>
<proteinExistence type="predicted"/>
<organism evidence="1 2">
    <name type="scientific">Hypoxylon rubiginosum</name>
    <dbReference type="NCBI Taxonomy" id="110542"/>
    <lineage>
        <taxon>Eukaryota</taxon>
        <taxon>Fungi</taxon>
        <taxon>Dikarya</taxon>
        <taxon>Ascomycota</taxon>
        <taxon>Pezizomycotina</taxon>
        <taxon>Sordariomycetes</taxon>
        <taxon>Xylariomycetidae</taxon>
        <taxon>Xylariales</taxon>
        <taxon>Hypoxylaceae</taxon>
        <taxon>Hypoxylon</taxon>
    </lineage>
</organism>
<sequence length="2323" mass="253758">MSKGIAKSDKVPKSRFNIDAYLHPDNERPGSFNVPGGYFLNDDPHAFDPGMFNISPVEASWMDPQQKKLLEVVYEALENSGTTLEDAAGRKTGCYIGCFSYDFQFMTMKEPDFRHAYTATGVDTGLLANRVSYVFDLKGPSLTVNTACSSTLYALDLACQAISTGECDSAIVGGTNIILTVDQQMNTAKLGVLSPNNQSRPFDEAADGYGRAEGFGALYLMPLSAAIREGKPVRAVIRATATGSNGKHGVGAGGITHPSIKGQTDVTSLAYSLGKLSPEETTYVECHGTGTPVGDPVEVRAIHEALGAARPQGDPILIGSVKPNIGHSEAASSIGTLIKAVLALENGIIPPTAGVTKLSTSIRWDEMNVKVVTAPIAFSSSRPLRRIGISAYGYGGTVAHAVLESAKSIIPDYCSHKFMRPIKDTPNGSGYAEADADRPYLLLFSAHDRPTLKNNIDEYSTLCQDVNLLDFAYTLGLRRTKFQERAFAIVGGEIFNSSFEAASADIRTAPREAACPAFVFTGQGAQWPQMGMTLLDIFPSLRHTIRRLDQHLSTLSAPPSWKIEEVLMEPEDRSLINLSRYSQPLCTAVQIILVDLLTHWGVRPSVTIGHSSGEIGAAYAAGLISAETAITVAYYRGLAVATLNTDGAMIAVGLGSEDASHIIDDLSYNSKLVVACHNSPSMTTLSGDRDAVEKLKELLDREGIFARILKTDGQAYHSPHMGAIAPKYAEYLRNEIHPDSSSHRKIPMFSTVGMRKLTYEEGGIPESYWVDNLTNPVLFSQGVQFMIGEMPEINLLIEIGPHSALGSSLRQICQSINKASVGYLPTLKRGENDGHQMLRLAGSLWAGDAHIDIAAVTRIETLSEVDSVEERTGSLLVDLPPYHWTYPKYTFAESRISREQRNMSEPRHDILGRRVTGVSTLDSLWRNVLRQRDLPWIAHHRLGGEVMLPATGYLALAMEAITQVNAESEEILPIYSYTMRDVAITSAIVVPDDDEGTETLFHLQPMDNNPNGSKIRNTTRWFQFLVSSCSYGTWKEAARGLVALNVKGQASDHKPQALPDTQHRAAHIDWLDKNRTVGFDLGPAFHHIRDIYTNGEFHVTRGDMGISRECGLIQAESRYVLHPTILDSCLQPFHATMHRGRIDDLRCGAIPTHFGEVTVFPPSDEQLANRCVVQNWCPRLGNIAFSSNVQLIAYDGKLLVDMTDSRSVLYRAALPPEMKDNLQRDLYMKLDWKIDADYLGWADDTQSLPDLPLMNGVLDILLHKDAAADVLSLDDSLTQMILAIRPSLAITVAASGQKAKDDLKARYAAYEALRFVDSDLDIYDDLDISSITGLNRRYDLIAIPAMDRVRGKPLEDVLGILNPTGSLAVRVSANASEEWNRALKERGFSHVIDQVLPDGIILKIATQRVTISDNFQPRYDGVLLVYRHEPTSVLSAISKTLKYRGQNVRSLPISSVGQVSGEQVILLADAEGPFLAHLDEQGLNGLINLIKSAPAMIWVTCGGLLTGDRPEYGMTAGAVRTLRRENASLDLVTVDLDSSTTSQSRAPVLLADIVTRQRTEGRNGETEYYVHNGAVYVGRLVPNRDLNRQFVPDSGETTTVYQCDRPAIRAGFENGAGVFFPDSRTSETLRPDEVEVHMAAIGLSSLDGADESTFFSHEIVGTVTRTGSQVDHLQPGTKVAGFALDRFATFQRTSSKLVQPLPDGCSLTEAATLPSAFATAFYGFETLARIVSGENVVIMDGMGAVALAAIQLCRVFDANAIVVTSSPVTIEYICNDNLLPSHRVINSNDGNIESRLREATGAKGVDIIFCSTDVDEATVIECGRNLALFGRVVTFGNRRNYYSIISRLSQHTEDVSLFHFDLAEIIRHRTGSISSVLSRTLELYGAGDIKPLRPLTIKGPAEINEALQSIPSDMGLGKFVVSYDEDAAFKVTPSRTPLRFKEDATYLMVGCLGGLGRQVALWMASRGAKHLAFISRTGTVNPAAADVVQSLQDQGVEALVLRADIMHKDELADAIDKIGHTFPIRGIVNAANVFHDTVFLNMTMDAWKEVVDTKVRGSRNLHEIFQHEPLDFFVMTSSVASTLGSSGQTSYSAANAFLDSLARHRRARGLPAVSLILPAIFGIGHIAEDPEIEKSIAMKGMYGIREKEMLEAFEVAMTPQSALPTDVDHVVVGIQPRRFGRAVEASGAHVPWRDDPRLNWMATAMEEQARHDPAKGHGRIGGASTDNILATIRGALSAEQATEAVAAHLSRRLGRLLMIEDEVIQMTQKSIASYGLDSMIGAEFRNWIFREFKVDIPFQQLLAGSFTIPELAKMLCKNATEGF</sequence>
<reference evidence="1 2" key="1">
    <citation type="journal article" date="2022" name="New Phytol.">
        <title>Ecological generalism drives hyperdiversity of secondary metabolite gene clusters in xylarialean endophytes.</title>
        <authorList>
            <person name="Franco M.E.E."/>
            <person name="Wisecaver J.H."/>
            <person name="Arnold A.E."/>
            <person name="Ju Y.M."/>
            <person name="Slot J.C."/>
            <person name="Ahrendt S."/>
            <person name="Moore L.P."/>
            <person name="Eastman K.E."/>
            <person name="Scott K."/>
            <person name="Konkel Z."/>
            <person name="Mondo S.J."/>
            <person name="Kuo A."/>
            <person name="Hayes R.D."/>
            <person name="Haridas S."/>
            <person name="Andreopoulos B."/>
            <person name="Riley R."/>
            <person name="LaButti K."/>
            <person name="Pangilinan J."/>
            <person name="Lipzen A."/>
            <person name="Amirebrahimi M."/>
            <person name="Yan J."/>
            <person name="Adam C."/>
            <person name="Keymanesh K."/>
            <person name="Ng V."/>
            <person name="Louie K."/>
            <person name="Northen T."/>
            <person name="Drula E."/>
            <person name="Henrissat B."/>
            <person name="Hsieh H.M."/>
            <person name="Youens-Clark K."/>
            <person name="Lutzoni F."/>
            <person name="Miadlikowska J."/>
            <person name="Eastwood D.C."/>
            <person name="Hamelin R.C."/>
            <person name="Grigoriev I.V."/>
            <person name="U'Ren J.M."/>
        </authorList>
    </citation>
    <scope>NUCLEOTIDE SEQUENCE [LARGE SCALE GENOMIC DNA]</scope>
    <source>
        <strain evidence="1 2">CBS 119005</strain>
    </source>
</reference>
<evidence type="ECO:0000313" key="2">
    <source>
        <dbReference type="Proteomes" id="UP001497700"/>
    </source>
</evidence>
<accession>A0ACB9Z051</accession>
<protein>
    <submittedName>
        <fullName evidence="1">Polyketide synthase</fullName>
    </submittedName>
</protein>
<gene>
    <name evidence="1" type="ORF">F4820DRAFT_421955</name>
</gene>
<dbReference type="Proteomes" id="UP001497700">
    <property type="component" value="Unassembled WGS sequence"/>
</dbReference>